<reference evidence="1" key="1">
    <citation type="submission" date="2023-11" db="EMBL/GenBank/DDBJ databases">
        <title>Streptococcus anginosus urogential strains.</title>
        <authorList>
            <person name="Appleberry H."/>
            <person name="Garcia-Israel J."/>
            <person name="Wolfe A."/>
            <person name="Putonti C."/>
        </authorList>
    </citation>
    <scope>NUCLEOTIDE SEQUENCE</scope>
    <source>
        <strain evidence="1">UMB1758</strain>
    </source>
</reference>
<dbReference type="AlphaFoldDB" id="A0AAP6EPE4"/>
<sequence>MVFVRLSSSPNIPLYTLEVKSGEIVQFRAKYNRNVPNEVWDVAKKWLRVTKQVKAA</sequence>
<dbReference type="RefSeq" id="WP_148131491.1">
    <property type="nucleotide sequence ID" value="NZ_DAWEKM010000011.1"/>
</dbReference>
<accession>A0AAP6EPE4</accession>
<evidence type="ECO:0000313" key="1">
    <source>
        <dbReference type="EMBL" id="MDX5040567.1"/>
    </source>
</evidence>
<dbReference type="EMBL" id="JAWWVP010000006">
    <property type="protein sequence ID" value="MDX5040567.1"/>
    <property type="molecule type" value="Genomic_DNA"/>
</dbReference>
<name>A0AAP6EPE4_STRAP</name>
<protein>
    <submittedName>
        <fullName evidence="1">Uncharacterized protein</fullName>
    </submittedName>
</protein>
<comment type="caution">
    <text evidence="1">The sequence shown here is derived from an EMBL/GenBank/DDBJ whole genome shotgun (WGS) entry which is preliminary data.</text>
</comment>
<gene>
    <name evidence="1" type="ORF">SFH28_06835</name>
</gene>
<proteinExistence type="predicted"/>
<organism evidence="1">
    <name type="scientific">Streptococcus anginosus</name>
    <dbReference type="NCBI Taxonomy" id="1328"/>
    <lineage>
        <taxon>Bacteria</taxon>
        <taxon>Bacillati</taxon>
        <taxon>Bacillota</taxon>
        <taxon>Bacilli</taxon>
        <taxon>Lactobacillales</taxon>
        <taxon>Streptococcaceae</taxon>
        <taxon>Streptococcus</taxon>
        <taxon>Streptococcus anginosus group</taxon>
    </lineage>
</organism>